<dbReference type="InterPro" id="IPR001926">
    <property type="entry name" value="TrpB-like_PALP"/>
</dbReference>
<organism evidence="12 13">
    <name type="scientific">Morella rubra</name>
    <name type="common">Chinese bayberry</name>
    <dbReference type="NCBI Taxonomy" id="262757"/>
    <lineage>
        <taxon>Eukaryota</taxon>
        <taxon>Viridiplantae</taxon>
        <taxon>Streptophyta</taxon>
        <taxon>Embryophyta</taxon>
        <taxon>Tracheophyta</taxon>
        <taxon>Spermatophyta</taxon>
        <taxon>Magnoliopsida</taxon>
        <taxon>eudicotyledons</taxon>
        <taxon>Gunneridae</taxon>
        <taxon>Pentapetalae</taxon>
        <taxon>rosids</taxon>
        <taxon>fabids</taxon>
        <taxon>Fagales</taxon>
        <taxon>Myricaceae</taxon>
        <taxon>Morella</taxon>
    </lineage>
</organism>
<protein>
    <recommendedName>
        <fullName evidence="3 10">Tryptophan synthase</fullName>
        <ecNumber evidence="3 10">4.2.1.20</ecNumber>
    </recommendedName>
</protein>
<sequence length="467" mass="50409">MACNTLSTCLPSAQIYPSTGFLSRVKRGIGNASVIRAVVVDRNPSVKEITGFSSLILRKTLTKPAVLETVGRGIGTEKFGRFGGKYVPEILIACLNEIEAEFNLVLRDAEFQDELATALRDYVGRETPLYFAQRLTNHFKDNKGEGPDIYLKREDLNHGGAHKINNAIAQAMIARRLGRTSAVAATGAGQHGVATAAACAKLGLECTIFMGTKDMEKQSSNLFLMKLLGAKVKPVDGHFKDATSEAIRDWLANLETSYYLSGTVVGPHPLPSMVREFQSVIGKETRRQAMEKWGGKPDVLVACVGSGSNALGLFHEFIDSKDVRLIGVEGAGFGLESGRHSATLARGDVGVYHGAMSYLLQDEEGQIVEPYSIGTGLQYPGVSPELSFLKDTGRAEFYTATDQEALDACQLLCRLEGIIPSLEASHALAFLNKLCPTLPSGTKVVVNCSGRGDKDVGTLFEHKRCSM</sequence>
<dbReference type="EMBL" id="RXIC02000020">
    <property type="protein sequence ID" value="KAB1221854.1"/>
    <property type="molecule type" value="Genomic_DNA"/>
</dbReference>
<dbReference type="Pfam" id="PF00291">
    <property type="entry name" value="PALP"/>
    <property type="match status" value="1"/>
</dbReference>
<dbReference type="PANTHER" id="PTHR48077">
    <property type="entry name" value="TRYPTOPHAN SYNTHASE-RELATED"/>
    <property type="match status" value="1"/>
</dbReference>
<evidence type="ECO:0000256" key="7">
    <source>
        <dbReference type="ARBA" id="ARBA00023141"/>
    </source>
</evidence>
<dbReference type="InterPro" id="IPR006653">
    <property type="entry name" value="Trp_synth_b_CS"/>
</dbReference>
<accession>A0A6A1W9A7</accession>
<comment type="caution">
    <text evidence="12">The sequence shown here is derived from an EMBL/GenBank/DDBJ whole genome shotgun (WGS) entry which is preliminary data.</text>
</comment>
<evidence type="ECO:0000313" key="13">
    <source>
        <dbReference type="Proteomes" id="UP000516437"/>
    </source>
</evidence>
<dbReference type="InterPro" id="IPR023026">
    <property type="entry name" value="Trp_synth_beta/beta-like"/>
</dbReference>
<keyword evidence="7 10" id="KW-0057">Aromatic amino acid biosynthesis</keyword>
<evidence type="ECO:0000256" key="10">
    <source>
        <dbReference type="RuleBase" id="RU003663"/>
    </source>
</evidence>
<evidence type="ECO:0000256" key="4">
    <source>
        <dbReference type="ARBA" id="ARBA00022605"/>
    </source>
</evidence>
<reference evidence="12 13" key="1">
    <citation type="journal article" date="2019" name="Plant Biotechnol. J.">
        <title>The red bayberry genome and genetic basis of sex determination.</title>
        <authorList>
            <person name="Jia H.M."/>
            <person name="Jia H.J."/>
            <person name="Cai Q.L."/>
            <person name="Wang Y."/>
            <person name="Zhao H.B."/>
            <person name="Yang W.F."/>
            <person name="Wang G.Y."/>
            <person name="Li Y.H."/>
            <person name="Zhan D.L."/>
            <person name="Shen Y.T."/>
            <person name="Niu Q.F."/>
            <person name="Chang L."/>
            <person name="Qiu J."/>
            <person name="Zhao L."/>
            <person name="Xie H.B."/>
            <person name="Fu W.Y."/>
            <person name="Jin J."/>
            <person name="Li X.W."/>
            <person name="Jiao Y."/>
            <person name="Zhou C.C."/>
            <person name="Tu T."/>
            <person name="Chai C.Y."/>
            <person name="Gao J.L."/>
            <person name="Fan L.J."/>
            <person name="van de Weg E."/>
            <person name="Wang J.Y."/>
            <person name="Gao Z.S."/>
        </authorList>
    </citation>
    <scope>NUCLEOTIDE SEQUENCE [LARGE SCALE GENOMIC DNA]</scope>
    <source>
        <tissue evidence="12">Leaves</tissue>
    </source>
</reference>
<evidence type="ECO:0000256" key="1">
    <source>
        <dbReference type="ARBA" id="ARBA00001933"/>
    </source>
</evidence>
<dbReference type="PROSITE" id="PS00168">
    <property type="entry name" value="TRP_SYNTHASE_BETA"/>
    <property type="match status" value="1"/>
</dbReference>
<feature type="domain" description="Tryptophan synthase beta chain-like PALP" evidence="11">
    <location>
        <begin position="124"/>
        <end position="450"/>
    </location>
</feature>
<dbReference type="PIRSF" id="PIRSF001413">
    <property type="entry name" value="Trp_syn_beta"/>
    <property type="match status" value="1"/>
</dbReference>
<evidence type="ECO:0000256" key="8">
    <source>
        <dbReference type="ARBA" id="ARBA00023239"/>
    </source>
</evidence>
<dbReference type="PANTHER" id="PTHR48077:SF4">
    <property type="entry name" value="TRYPTOPHAN SYNTHASE"/>
    <property type="match status" value="1"/>
</dbReference>
<dbReference type="Proteomes" id="UP000516437">
    <property type="component" value="Chromosome 2"/>
</dbReference>
<evidence type="ECO:0000256" key="3">
    <source>
        <dbReference type="ARBA" id="ARBA00012043"/>
    </source>
</evidence>
<dbReference type="SUPFAM" id="SSF53686">
    <property type="entry name" value="Tryptophan synthase beta subunit-like PLP-dependent enzymes"/>
    <property type="match status" value="1"/>
</dbReference>
<evidence type="ECO:0000256" key="9">
    <source>
        <dbReference type="ARBA" id="ARBA00049047"/>
    </source>
</evidence>
<dbReference type="NCBIfam" id="TIGR00263">
    <property type="entry name" value="trpB"/>
    <property type="match status" value="1"/>
</dbReference>
<evidence type="ECO:0000313" key="12">
    <source>
        <dbReference type="EMBL" id="KAB1221854.1"/>
    </source>
</evidence>
<comment type="cofactor">
    <cofactor evidence="1 10">
        <name>pyridoxal 5'-phosphate</name>
        <dbReference type="ChEBI" id="CHEBI:597326"/>
    </cofactor>
</comment>
<dbReference type="OrthoDB" id="10050244at2759"/>
<dbReference type="InterPro" id="IPR036052">
    <property type="entry name" value="TrpB-like_PALP_sf"/>
</dbReference>
<keyword evidence="13" id="KW-1185">Reference proteome</keyword>
<dbReference type="InterPro" id="IPR006654">
    <property type="entry name" value="Trp_synth_beta"/>
</dbReference>
<dbReference type="GO" id="GO:0005737">
    <property type="term" value="C:cytoplasm"/>
    <property type="evidence" value="ECO:0007669"/>
    <property type="project" value="TreeGrafter"/>
</dbReference>
<keyword evidence="5 10" id="KW-0822">Tryptophan biosynthesis</keyword>
<evidence type="ECO:0000259" key="11">
    <source>
        <dbReference type="Pfam" id="PF00291"/>
    </source>
</evidence>
<dbReference type="CDD" id="cd06446">
    <property type="entry name" value="Trp-synth_B"/>
    <property type="match status" value="1"/>
</dbReference>
<evidence type="ECO:0000256" key="5">
    <source>
        <dbReference type="ARBA" id="ARBA00022822"/>
    </source>
</evidence>
<dbReference type="Gene3D" id="3.40.50.1100">
    <property type="match status" value="2"/>
</dbReference>
<gene>
    <name evidence="12" type="ORF">CJ030_MR2G003996</name>
</gene>
<keyword evidence="6 10" id="KW-0663">Pyridoxal phosphate</keyword>
<comment type="pathway">
    <text evidence="2 10">Amino-acid biosynthesis; L-tryptophan biosynthesis; L-tryptophan from chorismate: step 5/5.</text>
</comment>
<keyword evidence="4 10" id="KW-0028">Amino-acid biosynthesis</keyword>
<dbReference type="FunFam" id="3.40.50.1100:FF:000004">
    <property type="entry name" value="Tryptophan synthase beta chain"/>
    <property type="match status" value="1"/>
</dbReference>
<dbReference type="HAMAP" id="MF_00133">
    <property type="entry name" value="Trp_synth_beta"/>
    <property type="match status" value="1"/>
</dbReference>
<evidence type="ECO:0000256" key="2">
    <source>
        <dbReference type="ARBA" id="ARBA00004733"/>
    </source>
</evidence>
<dbReference type="UniPathway" id="UPA00035">
    <property type="reaction ID" value="UER00044"/>
</dbReference>
<proteinExistence type="inferred from homology"/>
<keyword evidence="8 10" id="KW-0456">Lyase</keyword>
<dbReference type="EC" id="4.2.1.20" evidence="3 10"/>
<dbReference type="AlphaFoldDB" id="A0A6A1W9A7"/>
<dbReference type="GO" id="GO:0004834">
    <property type="term" value="F:tryptophan synthase activity"/>
    <property type="evidence" value="ECO:0007669"/>
    <property type="project" value="UniProtKB-EC"/>
</dbReference>
<comment type="catalytic activity">
    <reaction evidence="9 10">
        <text>(1S,2R)-1-C-(indol-3-yl)glycerol 3-phosphate + L-serine = D-glyceraldehyde 3-phosphate + L-tryptophan + H2O</text>
        <dbReference type="Rhea" id="RHEA:10532"/>
        <dbReference type="ChEBI" id="CHEBI:15377"/>
        <dbReference type="ChEBI" id="CHEBI:33384"/>
        <dbReference type="ChEBI" id="CHEBI:57912"/>
        <dbReference type="ChEBI" id="CHEBI:58866"/>
        <dbReference type="ChEBI" id="CHEBI:59776"/>
        <dbReference type="EC" id="4.2.1.20"/>
    </reaction>
</comment>
<evidence type="ECO:0000256" key="6">
    <source>
        <dbReference type="ARBA" id="ARBA00022898"/>
    </source>
</evidence>
<name>A0A6A1W9A7_9ROSI</name>